<feature type="transmembrane region" description="Helical" evidence="1">
    <location>
        <begin position="12"/>
        <end position="30"/>
    </location>
</feature>
<keyword evidence="1" id="KW-0472">Membrane</keyword>
<evidence type="ECO:0000313" key="3">
    <source>
        <dbReference type="Proteomes" id="UP000450457"/>
    </source>
</evidence>
<name>A0A845FEE6_9BACI</name>
<keyword evidence="1" id="KW-1133">Transmembrane helix</keyword>
<proteinExistence type="predicted"/>
<accession>A0A845FEE6</accession>
<gene>
    <name evidence="2" type="ORF">GLW00_13650</name>
</gene>
<dbReference type="AlphaFoldDB" id="A0A845FEE6"/>
<dbReference type="Proteomes" id="UP000450457">
    <property type="component" value="Unassembled WGS sequence"/>
</dbReference>
<dbReference type="RefSeq" id="WP_160914980.1">
    <property type="nucleotide sequence ID" value="NZ_WMFA01000005.1"/>
</dbReference>
<dbReference type="GeneID" id="78008050"/>
<evidence type="ECO:0000313" key="2">
    <source>
        <dbReference type="EMBL" id="MYL71907.1"/>
    </source>
</evidence>
<dbReference type="EMBL" id="WMFA01000005">
    <property type="protein sequence ID" value="MYL71907.1"/>
    <property type="molecule type" value="Genomic_DNA"/>
</dbReference>
<sequence length="110" mass="12972">MRKSEGFTMVETLSAFTLLIIITLFTLPLLTEIRTAKKDLQVERNAVTLLHNEFFEHRMKHGPIPYTSKHLLTYEMTIVIQPKGEWIAGCVLWKNQRNENKEFCLHDKRE</sequence>
<comment type="caution">
    <text evidence="2">The sequence shown here is derived from an EMBL/GenBank/DDBJ whole genome shotgun (WGS) entry which is preliminary data.</text>
</comment>
<evidence type="ECO:0000256" key="1">
    <source>
        <dbReference type="SAM" id="Phobius"/>
    </source>
</evidence>
<evidence type="ECO:0008006" key="4">
    <source>
        <dbReference type="Google" id="ProtNLM"/>
    </source>
</evidence>
<dbReference type="OrthoDB" id="2970140at2"/>
<organism evidence="2 3">
    <name type="scientific">Halobacillus litoralis</name>
    <dbReference type="NCBI Taxonomy" id="45668"/>
    <lineage>
        <taxon>Bacteria</taxon>
        <taxon>Bacillati</taxon>
        <taxon>Bacillota</taxon>
        <taxon>Bacilli</taxon>
        <taxon>Bacillales</taxon>
        <taxon>Bacillaceae</taxon>
        <taxon>Halobacillus</taxon>
    </lineage>
</organism>
<protein>
    <recommendedName>
        <fullName evidence="4">Competence protein ComG</fullName>
    </recommendedName>
</protein>
<reference evidence="2 3" key="1">
    <citation type="submission" date="2019-11" db="EMBL/GenBank/DDBJ databases">
        <title>Genome sequences of 17 halophilic strains isolated from different environments.</title>
        <authorList>
            <person name="Furrow R.E."/>
        </authorList>
    </citation>
    <scope>NUCLEOTIDE SEQUENCE [LARGE SCALE GENOMIC DNA]</scope>
    <source>
        <strain evidence="2 3">SL-4</strain>
    </source>
</reference>
<keyword evidence="1" id="KW-0812">Transmembrane</keyword>